<dbReference type="Gene3D" id="1.10.510.10">
    <property type="entry name" value="Transferase(Phosphotransferase) domain 1"/>
    <property type="match status" value="1"/>
</dbReference>
<dbReference type="SMART" id="SM00220">
    <property type="entry name" value="S_TKc"/>
    <property type="match status" value="1"/>
</dbReference>
<keyword evidence="3 4" id="KW-0067">ATP-binding</keyword>
<keyword evidence="2 4" id="KW-0547">Nucleotide-binding</keyword>
<reference evidence="7" key="1">
    <citation type="submission" date="2021-09" db="EMBL/GenBank/DDBJ databases">
        <authorList>
            <consortium name="AG Swart"/>
            <person name="Singh M."/>
            <person name="Singh A."/>
            <person name="Seah K."/>
            <person name="Emmerich C."/>
        </authorList>
    </citation>
    <scope>NUCLEOTIDE SEQUENCE</scope>
    <source>
        <strain evidence="7">ATCC30299</strain>
    </source>
</reference>
<accession>A0AAU9JNK8</accession>
<dbReference type="EMBL" id="CAJZBQ010000047">
    <property type="protein sequence ID" value="CAG9329416.1"/>
    <property type="molecule type" value="Genomic_DNA"/>
</dbReference>
<keyword evidence="5" id="KW-0723">Serine/threonine-protein kinase</keyword>
<dbReference type="Pfam" id="PF00069">
    <property type="entry name" value="Pkinase"/>
    <property type="match status" value="1"/>
</dbReference>
<keyword evidence="8" id="KW-1185">Reference proteome</keyword>
<dbReference type="InterPro" id="IPR000719">
    <property type="entry name" value="Prot_kinase_dom"/>
</dbReference>
<keyword evidence="5" id="KW-0808">Transferase</keyword>
<evidence type="ECO:0000313" key="7">
    <source>
        <dbReference type="EMBL" id="CAG9329416.1"/>
    </source>
</evidence>
<evidence type="ECO:0000256" key="3">
    <source>
        <dbReference type="ARBA" id="ARBA00022840"/>
    </source>
</evidence>
<protein>
    <recommendedName>
        <fullName evidence="6">Protein kinase domain-containing protein</fullName>
    </recommendedName>
</protein>
<dbReference type="InterPro" id="IPR011009">
    <property type="entry name" value="Kinase-like_dom_sf"/>
</dbReference>
<evidence type="ECO:0000256" key="1">
    <source>
        <dbReference type="ARBA" id="ARBA00011245"/>
    </source>
</evidence>
<sequence>MNSVFENIDSLAQGTCKFWITNVQNGENEIYNGHLYRVGKSKILEEGSYSLTSKFLIKSNQNTQKMVPLEWKVMEPFVEESRNAPRYGFRLGHIGHMKDFYVPDTKSLEIWIEKMSDLCIMTDIENDYYFIKPIGKGQSAQIFLAERANNNKQYAIKAITKIKLVENPDILRNLTNEIKIMRQCNHPNILKLHRVYESGTHIYLVLDYAEGGDLFTRIIKRKRFTEETILQLSYRLMSVLSYLDSLNIVHRDIKLENILMVSEGNDYDFKLADFGLSEEVIGSLYKKCGSPGYIAPEIITGIPYGTKVDLFSAGVVLFILLTGKMPFGGKTTRDILLRNKDCKIAFQESIWKNLTKNCLSFVSNLLQRDQNFRANARDLLNHPWFSENEFKLQETKDINSCAEEIRKKIKF</sequence>
<evidence type="ECO:0000256" key="5">
    <source>
        <dbReference type="RuleBase" id="RU000304"/>
    </source>
</evidence>
<evidence type="ECO:0000256" key="2">
    <source>
        <dbReference type="ARBA" id="ARBA00022741"/>
    </source>
</evidence>
<dbReference type="Gene3D" id="3.30.200.20">
    <property type="entry name" value="Phosphorylase Kinase, domain 1"/>
    <property type="match status" value="1"/>
</dbReference>
<proteinExistence type="inferred from homology"/>
<dbReference type="PROSITE" id="PS50011">
    <property type="entry name" value="PROTEIN_KINASE_DOM"/>
    <property type="match status" value="1"/>
</dbReference>
<dbReference type="GO" id="GO:0004674">
    <property type="term" value="F:protein serine/threonine kinase activity"/>
    <property type="evidence" value="ECO:0007669"/>
    <property type="project" value="UniProtKB-KW"/>
</dbReference>
<dbReference type="SUPFAM" id="SSF56112">
    <property type="entry name" value="Protein kinase-like (PK-like)"/>
    <property type="match status" value="1"/>
</dbReference>
<name>A0AAU9JNK8_9CILI</name>
<dbReference type="FunFam" id="3.30.200.20:FF:000042">
    <property type="entry name" value="Aurora kinase A"/>
    <property type="match status" value="1"/>
</dbReference>
<dbReference type="InterPro" id="IPR017441">
    <property type="entry name" value="Protein_kinase_ATP_BS"/>
</dbReference>
<dbReference type="PANTHER" id="PTHR24347">
    <property type="entry name" value="SERINE/THREONINE-PROTEIN KINASE"/>
    <property type="match status" value="1"/>
</dbReference>
<evidence type="ECO:0000313" key="8">
    <source>
        <dbReference type="Proteomes" id="UP001162131"/>
    </source>
</evidence>
<comment type="similarity">
    <text evidence="5">Belongs to the protein kinase superfamily.</text>
</comment>
<feature type="binding site" evidence="4">
    <location>
        <position position="157"/>
    </location>
    <ligand>
        <name>ATP</name>
        <dbReference type="ChEBI" id="CHEBI:30616"/>
    </ligand>
</feature>
<dbReference type="FunFam" id="1.10.510.10:FF:000571">
    <property type="entry name" value="Maternal embryonic leucine zipper kinase"/>
    <property type="match status" value="1"/>
</dbReference>
<dbReference type="GO" id="GO:0005524">
    <property type="term" value="F:ATP binding"/>
    <property type="evidence" value="ECO:0007669"/>
    <property type="project" value="UniProtKB-UniRule"/>
</dbReference>
<evidence type="ECO:0000256" key="4">
    <source>
        <dbReference type="PROSITE-ProRule" id="PRU10141"/>
    </source>
</evidence>
<feature type="domain" description="Protein kinase" evidence="6">
    <location>
        <begin position="128"/>
        <end position="385"/>
    </location>
</feature>
<keyword evidence="5" id="KW-0418">Kinase</keyword>
<dbReference type="CDD" id="cd05117">
    <property type="entry name" value="STKc_CAMK"/>
    <property type="match status" value="1"/>
</dbReference>
<dbReference type="AlphaFoldDB" id="A0AAU9JNK8"/>
<comment type="caution">
    <text evidence="7">The sequence shown here is derived from an EMBL/GenBank/DDBJ whole genome shotgun (WGS) entry which is preliminary data.</text>
</comment>
<organism evidence="7 8">
    <name type="scientific">Blepharisma stoltei</name>
    <dbReference type="NCBI Taxonomy" id="1481888"/>
    <lineage>
        <taxon>Eukaryota</taxon>
        <taxon>Sar</taxon>
        <taxon>Alveolata</taxon>
        <taxon>Ciliophora</taxon>
        <taxon>Postciliodesmatophora</taxon>
        <taxon>Heterotrichea</taxon>
        <taxon>Heterotrichida</taxon>
        <taxon>Blepharismidae</taxon>
        <taxon>Blepharisma</taxon>
    </lineage>
</organism>
<dbReference type="PROSITE" id="PS00107">
    <property type="entry name" value="PROTEIN_KINASE_ATP"/>
    <property type="match status" value="1"/>
</dbReference>
<evidence type="ECO:0000259" key="6">
    <source>
        <dbReference type="PROSITE" id="PS50011"/>
    </source>
</evidence>
<comment type="subunit">
    <text evidence="1">Monomer.</text>
</comment>
<gene>
    <name evidence="7" type="ORF">BSTOLATCC_MIC48236</name>
</gene>
<dbReference type="InterPro" id="IPR008271">
    <property type="entry name" value="Ser/Thr_kinase_AS"/>
</dbReference>
<dbReference type="PROSITE" id="PS00108">
    <property type="entry name" value="PROTEIN_KINASE_ST"/>
    <property type="match status" value="1"/>
</dbReference>
<dbReference type="Proteomes" id="UP001162131">
    <property type="component" value="Unassembled WGS sequence"/>
</dbReference>